<dbReference type="AlphaFoldDB" id="A0ABD7QJD5"/>
<feature type="domain" description="Spore coat protein U/FanG" evidence="2">
    <location>
        <begin position="191"/>
        <end position="320"/>
    </location>
</feature>
<proteinExistence type="predicted"/>
<dbReference type="PANTHER" id="PTHR37089">
    <property type="entry name" value="PROTEIN U-RELATED"/>
    <property type="match status" value="1"/>
</dbReference>
<accession>A0ABD7QJD5</accession>
<dbReference type="InterPro" id="IPR053167">
    <property type="entry name" value="Spore_coat_component"/>
</dbReference>
<organism evidence="3 4">
    <name type="scientific">Raoultella ornithinolytica</name>
    <name type="common">Klebsiella ornithinolytica</name>
    <dbReference type="NCBI Taxonomy" id="54291"/>
    <lineage>
        <taxon>Bacteria</taxon>
        <taxon>Pseudomonadati</taxon>
        <taxon>Pseudomonadota</taxon>
        <taxon>Gammaproteobacteria</taxon>
        <taxon>Enterobacterales</taxon>
        <taxon>Enterobacteriaceae</taxon>
        <taxon>Klebsiella/Raoultella group</taxon>
        <taxon>Raoultella</taxon>
    </lineage>
</organism>
<dbReference type="EMBL" id="SLYQ01000003">
    <property type="protein sequence ID" value="TCQ73951.1"/>
    <property type="molecule type" value="Genomic_DNA"/>
</dbReference>
<protein>
    <submittedName>
        <fullName evidence="3">Spore coat protein U-like protein</fullName>
    </submittedName>
</protein>
<keyword evidence="1" id="KW-0732">Signal</keyword>
<name>A0ABD7QJD5_RAOOR</name>
<dbReference type="PANTHER" id="PTHR37089:SF1">
    <property type="entry name" value="MEMBRANE PROTEIN"/>
    <property type="match status" value="1"/>
</dbReference>
<evidence type="ECO:0000256" key="1">
    <source>
        <dbReference type="SAM" id="SignalP"/>
    </source>
</evidence>
<reference evidence="3 4" key="1">
    <citation type="submission" date="2019-03" db="EMBL/GenBank/DDBJ databases">
        <title>Genomic analyses of the natural microbiome of Caenorhabditis elegans.</title>
        <authorList>
            <person name="Samuel B."/>
        </authorList>
    </citation>
    <scope>NUCLEOTIDE SEQUENCE [LARGE SCALE GENOMIC DNA]</scope>
    <source>
        <strain evidence="3 4">JUb54</strain>
    </source>
</reference>
<feature type="domain" description="Spore coat protein U/FanG" evidence="2">
    <location>
        <begin position="25"/>
        <end position="167"/>
    </location>
</feature>
<evidence type="ECO:0000259" key="2">
    <source>
        <dbReference type="Pfam" id="PF05229"/>
    </source>
</evidence>
<sequence length="323" mass="34449">MNNPETMLKRILILCTLLFLLSPLARADISCSFQLTSAASFGSVDSFTLATTPQTVKSASGFACSGSALSLLSTNTISAKIVSSDHPNGSIPQMMSASGTDFVPYTLCSDSTCSEIYPIGYTKTWSITSLLGLLGLFNASDGSLPIFLKIPTGLNMPAGTYTDNINILWDYRICVSGIISCNYATGHQQVVLNVTLKVTNYCFLDSAPDVAFAPASLPSSFANLSGKFSVRCTKNAAYTVNLTSTNPVSDGWRQLMATINQTSYGLQYQFYQPSGSAWTQTNNLSVSGTGVSQDVNYTLKINPAQTSKPAGTYSDTVTVTVSW</sequence>
<feature type="signal peptide" evidence="1">
    <location>
        <begin position="1"/>
        <end position="27"/>
    </location>
</feature>
<gene>
    <name evidence="3" type="ORF">EC841_103122</name>
</gene>
<dbReference type="Pfam" id="PF05229">
    <property type="entry name" value="SCPU"/>
    <property type="match status" value="2"/>
</dbReference>
<feature type="chain" id="PRO_5044842003" evidence="1">
    <location>
        <begin position="28"/>
        <end position="323"/>
    </location>
</feature>
<evidence type="ECO:0000313" key="3">
    <source>
        <dbReference type="EMBL" id="TCQ73951.1"/>
    </source>
</evidence>
<dbReference type="SMART" id="SM00972">
    <property type="entry name" value="SCPU"/>
    <property type="match status" value="2"/>
</dbReference>
<dbReference type="InterPro" id="IPR007893">
    <property type="entry name" value="Spore_coat_U/FanG"/>
</dbReference>
<dbReference type="Proteomes" id="UP000295263">
    <property type="component" value="Unassembled WGS sequence"/>
</dbReference>
<evidence type="ECO:0000313" key="4">
    <source>
        <dbReference type="Proteomes" id="UP000295263"/>
    </source>
</evidence>
<comment type="caution">
    <text evidence="3">The sequence shown here is derived from an EMBL/GenBank/DDBJ whole genome shotgun (WGS) entry which is preliminary data.</text>
</comment>